<feature type="domain" description="4Fe-4S ferredoxin-type" evidence="4">
    <location>
        <begin position="1"/>
        <end position="29"/>
    </location>
</feature>
<organism evidence="5 6">
    <name type="scientific">Butyrivibrio fibrisolvens</name>
    <dbReference type="NCBI Taxonomy" id="831"/>
    <lineage>
        <taxon>Bacteria</taxon>
        <taxon>Bacillati</taxon>
        <taxon>Bacillota</taxon>
        <taxon>Clostridia</taxon>
        <taxon>Lachnospirales</taxon>
        <taxon>Lachnospiraceae</taxon>
        <taxon>Butyrivibrio</taxon>
    </lineage>
</organism>
<dbReference type="InterPro" id="IPR052977">
    <property type="entry name" value="Polyferredoxin-like_ET"/>
</dbReference>
<name>A0A1H9UT77_BUTFI</name>
<feature type="domain" description="4Fe-4S ferredoxin-type" evidence="4">
    <location>
        <begin position="34"/>
        <end position="64"/>
    </location>
</feature>
<dbReference type="Proteomes" id="UP000182584">
    <property type="component" value="Unassembled WGS sequence"/>
</dbReference>
<proteinExistence type="predicted"/>
<evidence type="ECO:0000313" key="6">
    <source>
        <dbReference type="Proteomes" id="UP000182584"/>
    </source>
</evidence>
<dbReference type="Pfam" id="PF12838">
    <property type="entry name" value="Fer4_7"/>
    <property type="match status" value="1"/>
</dbReference>
<sequence>MELCDTNKCTGCRACMNACPKEAISMGHDKLLKTIPVIDNTKCVNCGMCKKACPALNESKYSKAEVCLAAWTCDKEDQKTCSSGGVATALSKLVFQNGGKVFGCDFDKDFNLTIRPAESLDDIERFKKSKYVQSSTGDSYKKVKEYLEQDLEVLYIATPCQIDGLLHFLKKDYEKLYTIDIICHGVPPIEYLKQYIAFLKKTYKINKIDDLSFRGDNEYYLSMISDNKKVYYEKSFFDLYYDLFLKGIIFRDNCYSCRYAKIDRVSDLTIGDYWGLDKSSLHKPYHGRVSEILVNTAKGKALLDKAGDYLYTEQASLKVAIDHNEQLSHPSVFPGDRNVFVEAFKGDFIKASYKTAIGKRIKKVIMKKRLKRLLKGFKSSK</sequence>
<dbReference type="PROSITE" id="PS00198">
    <property type="entry name" value="4FE4S_FER_1"/>
    <property type="match status" value="2"/>
</dbReference>
<accession>A0A1H9UT77</accession>
<dbReference type="OrthoDB" id="430408at2"/>
<evidence type="ECO:0000313" key="5">
    <source>
        <dbReference type="EMBL" id="SES12334.1"/>
    </source>
</evidence>
<dbReference type="InterPro" id="IPR017896">
    <property type="entry name" value="4Fe4S_Fe-S-bd"/>
</dbReference>
<evidence type="ECO:0000256" key="1">
    <source>
        <dbReference type="ARBA" id="ARBA00022723"/>
    </source>
</evidence>
<reference evidence="5 6" key="1">
    <citation type="submission" date="2016-10" db="EMBL/GenBank/DDBJ databases">
        <authorList>
            <person name="de Groot N.N."/>
        </authorList>
    </citation>
    <scope>NUCLEOTIDE SEQUENCE [LARGE SCALE GENOMIC DNA]</scope>
    <source>
        <strain evidence="5 6">AR40</strain>
    </source>
</reference>
<dbReference type="RefSeq" id="WP_074757226.1">
    <property type="nucleotide sequence ID" value="NZ_FOGJ01000019.1"/>
</dbReference>
<dbReference type="InterPro" id="IPR017900">
    <property type="entry name" value="4Fe4S_Fe_S_CS"/>
</dbReference>
<dbReference type="Pfam" id="PF04432">
    <property type="entry name" value="FrhB_FdhB_C"/>
    <property type="match status" value="1"/>
</dbReference>
<dbReference type="PROSITE" id="PS51379">
    <property type="entry name" value="4FE4S_FER_2"/>
    <property type="match status" value="2"/>
</dbReference>
<protein>
    <submittedName>
        <fullName evidence="5">Coenzyme F420-reducing hydrogenase, beta subunit</fullName>
    </submittedName>
</protein>
<dbReference type="PANTHER" id="PTHR43193:SF2">
    <property type="entry name" value="POLYFERREDOXIN PROTEIN FWDF"/>
    <property type="match status" value="1"/>
</dbReference>
<keyword evidence="1" id="KW-0479">Metal-binding</keyword>
<dbReference type="AlphaFoldDB" id="A0A1H9UT77"/>
<evidence type="ECO:0000256" key="2">
    <source>
        <dbReference type="ARBA" id="ARBA00023004"/>
    </source>
</evidence>
<dbReference type="GO" id="GO:0051536">
    <property type="term" value="F:iron-sulfur cluster binding"/>
    <property type="evidence" value="ECO:0007669"/>
    <property type="project" value="UniProtKB-KW"/>
</dbReference>
<dbReference type="Gene3D" id="3.30.70.20">
    <property type="match status" value="1"/>
</dbReference>
<dbReference type="EMBL" id="FOGJ01000019">
    <property type="protein sequence ID" value="SES12334.1"/>
    <property type="molecule type" value="Genomic_DNA"/>
</dbReference>
<dbReference type="PANTHER" id="PTHR43193">
    <property type="match status" value="1"/>
</dbReference>
<evidence type="ECO:0000259" key="4">
    <source>
        <dbReference type="PROSITE" id="PS51379"/>
    </source>
</evidence>
<evidence type="ECO:0000256" key="3">
    <source>
        <dbReference type="ARBA" id="ARBA00023014"/>
    </source>
</evidence>
<keyword evidence="2" id="KW-0408">Iron</keyword>
<dbReference type="GO" id="GO:0046872">
    <property type="term" value="F:metal ion binding"/>
    <property type="evidence" value="ECO:0007669"/>
    <property type="project" value="UniProtKB-KW"/>
</dbReference>
<dbReference type="InterPro" id="IPR007525">
    <property type="entry name" value="FrhB_FdhB_C"/>
</dbReference>
<gene>
    <name evidence="5" type="ORF">SAMN04487884_11981</name>
</gene>
<dbReference type="SUPFAM" id="SSF54862">
    <property type="entry name" value="4Fe-4S ferredoxins"/>
    <property type="match status" value="1"/>
</dbReference>
<keyword evidence="3" id="KW-0411">Iron-sulfur</keyword>